<name>A0ABV8GKW5_9ACTN</name>
<evidence type="ECO:0008006" key="3">
    <source>
        <dbReference type="Google" id="ProtNLM"/>
    </source>
</evidence>
<keyword evidence="2" id="KW-1185">Reference proteome</keyword>
<proteinExistence type="predicted"/>
<gene>
    <name evidence="1" type="ORF">ACFOY2_45770</name>
</gene>
<dbReference type="EMBL" id="JBHSBI010000036">
    <property type="protein sequence ID" value="MFC4014600.1"/>
    <property type="molecule type" value="Genomic_DNA"/>
</dbReference>
<comment type="caution">
    <text evidence="1">The sequence shown here is derived from an EMBL/GenBank/DDBJ whole genome shotgun (WGS) entry which is preliminary data.</text>
</comment>
<reference evidence="2" key="1">
    <citation type="journal article" date="2019" name="Int. J. Syst. Evol. Microbiol.">
        <title>The Global Catalogue of Microorganisms (GCM) 10K type strain sequencing project: providing services to taxonomists for standard genome sequencing and annotation.</title>
        <authorList>
            <consortium name="The Broad Institute Genomics Platform"/>
            <consortium name="The Broad Institute Genome Sequencing Center for Infectious Disease"/>
            <person name="Wu L."/>
            <person name="Ma J."/>
        </authorList>
    </citation>
    <scope>NUCLEOTIDE SEQUENCE [LARGE SCALE GENOMIC DNA]</scope>
    <source>
        <strain evidence="2">TBRC 1276</strain>
    </source>
</reference>
<sequence length="76" mass="8767">MDAQQASNAVWEYKMKRLGNKITRSKLQQQFDELGAQGWEFAGFTPMVELQDETVEFDRHSPGSLMIFKRIVENSA</sequence>
<evidence type="ECO:0000313" key="1">
    <source>
        <dbReference type="EMBL" id="MFC4014600.1"/>
    </source>
</evidence>
<protein>
    <recommendedName>
        <fullName evidence="3">DUF4177 domain-containing protein</fullName>
    </recommendedName>
</protein>
<dbReference type="RefSeq" id="WP_379534435.1">
    <property type="nucleotide sequence ID" value="NZ_JBHSBI010000036.1"/>
</dbReference>
<evidence type="ECO:0000313" key="2">
    <source>
        <dbReference type="Proteomes" id="UP001595851"/>
    </source>
</evidence>
<organism evidence="1 2">
    <name type="scientific">Nonomuraea purpurea</name>
    <dbReference type="NCBI Taxonomy" id="1849276"/>
    <lineage>
        <taxon>Bacteria</taxon>
        <taxon>Bacillati</taxon>
        <taxon>Actinomycetota</taxon>
        <taxon>Actinomycetes</taxon>
        <taxon>Streptosporangiales</taxon>
        <taxon>Streptosporangiaceae</taxon>
        <taxon>Nonomuraea</taxon>
    </lineage>
</organism>
<dbReference type="Proteomes" id="UP001595851">
    <property type="component" value="Unassembled WGS sequence"/>
</dbReference>
<accession>A0ABV8GKW5</accession>